<dbReference type="AlphaFoldDB" id="A0A4Q2IXR8"/>
<dbReference type="OrthoDB" id="6712829at2"/>
<comment type="caution">
    <text evidence="1">The sequence shown here is derived from an EMBL/GenBank/DDBJ whole genome shotgun (WGS) entry which is preliminary data.</text>
</comment>
<dbReference type="RefSeq" id="WP_129341224.1">
    <property type="nucleotide sequence ID" value="NZ_JACIDD010000001.1"/>
</dbReference>
<proteinExistence type="predicted"/>
<gene>
    <name evidence="1" type="ORF">EO081_07510</name>
</gene>
<dbReference type="InterPro" id="IPR025285">
    <property type="entry name" value="DUF4145"/>
</dbReference>
<dbReference type="Pfam" id="PF13643">
    <property type="entry name" value="DUF4145"/>
    <property type="match status" value="1"/>
</dbReference>
<sequence>MAVFITMCPHCGADQMSFQIFGYKPPAASKWKTDPTLAGASCGRCDMPVSATLRYTLVQSSSDSTFASRVQGLNRPDTNLEALGFELADSWPSPPAPEAPASLPRTVERAFMQAERNRLSPDCQEAAATMYRRSLDLALKEAFPQENGMLDAKLKKLVREKRLPEAIGDWAHEVRLIGNDGAHDLEGVSQGDLLDAKAFIDTVLKYLFTLPAQIASRRPVEL</sequence>
<protein>
    <submittedName>
        <fullName evidence="1">DUF4145 domain-containing protein</fullName>
    </submittedName>
</protein>
<organism evidence="1 2">
    <name type="scientific">Sphingomonas desiccabilis</name>
    <dbReference type="NCBI Taxonomy" id="429134"/>
    <lineage>
        <taxon>Bacteria</taxon>
        <taxon>Pseudomonadati</taxon>
        <taxon>Pseudomonadota</taxon>
        <taxon>Alphaproteobacteria</taxon>
        <taxon>Sphingomonadales</taxon>
        <taxon>Sphingomonadaceae</taxon>
        <taxon>Sphingomonas</taxon>
    </lineage>
</organism>
<keyword evidence="2" id="KW-1185">Reference proteome</keyword>
<evidence type="ECO:0000313" key="1">
    <source>
        <dbReference type="EMBL" id="RXZ35455.1"/>
    </source>
</evidence>
<dbReference type="EMBL" id="SDPT01000001">
    <property type="protein sequence ID" value="RXZ35455.1"/>
    <property type="molecule type" value="Genomic_DNA"/>
</dbReference>
<accession>A0A4Q2IXR8</accession>
<dbReference type="Proteomes" id="UP000292347">
    <property type="component" value="Unassembled WGS sequence"/>
</dbReference>
<evidence type="ECO:0000313" key="2">
    <source>
        <dbReference type="Proteomes" id="UP000292347"/>
    </source>
</evidence>
<reference evidence="1 2" key="1">
    <citation type="submission" date="2019-01" db="EMBL/GenBank/DDBJ databases">
        <title>Sphingomonas mucosissima sp. nov. and Sphingomonas desiccabilis sp. nov., from biological soil crusts in the Colorado Plateau, USA.</title>
        <authorList>
            <person name="Zhu D."/>
        </authorList>
    </citation>
    <scope>NUCLEOTIDE SEQUENCE [LARGE SCALE GENOMIC DNA]</scope>
    <source>
        <strain evidence="1 2">CP1D</strain>
    </source>
</reference>
<name>A0A4Q2IXR8_9SPHN</name>